<evidence type="ECO:0000256" key="1">
    <source>
        <dbReference type="SAM" id="MobiDB-lite"/>
    </source>
</evidence>
<keyword evidence="3" id="KW-1185">Reference proteome</keyword>
<reference evidence="2" key="1">
    <citation type="submission" date="2009-01" db="EMBL/GenBank/DDBJ databases">
        <title>Complete sequence of Anaeromyxobacter dehalogenans 2CP-1.</title>
        <authorList>
            <consortium name="US DOE Joint Genome Institute"/>
            <person name="Lucas S."/>
            <person name="Copeland A."/>
            <person name="Lapidus A."/>
            <person name="Glavina del Rio T."/>
            <person name="Dalin E."/>
            <person name="Tice H."/>
            <person name="Bruce D."/>
            <person name="Goodwin L."/>
            <person name="Pitluck S."/>
            <person name="Saunders E."/>
            <person name="Brettin T."/>
            <person name="Detter J.C."/>
            <person name="Han C."/>
            <person name="Larimer F."/>
            <person name="Land M."/>
            <person name="Hauser L."/>
            <person name="Kyrpides N."/>
            <person name="Ovchinnikova G."/>
            <person name="Beliaev A.S."/>
            <person name="Richardson P."/>
        </authorList>
    </citation>
    <scope>NUCLEOTIDE SEQUENCE</scope>
    <source>
        <strain evidence="2">2CP-1</strain>
    </source>
</reference>
<name>B8J974_ANAD2</name>
<feature type="region of interest" description="Disordered" evidence="1">
    <location>
        <begin position="126"/>
        <end position="185"/>
    </location>
</feature>
<feature type="compositionally biased region" description="Low complexity" evidence="1">
    <location>
        <begin position="128"/>
        <end position="185"/>
    </location>
</feature>
<dbReference type="HOGENOM" id="CLU_899071_0_0_7"/>
<sequence length="309" mass="31854">MLGFRARGGFTAWPNELMALALNARPPVNMHVLAALLYLAEFKAGGSDVRLPDGRVLRVERGQVLVSYAGIGAALGISEDAARRALRTLARVGICDLSRARSATPAATSPTLVDFRKWGGILWPDGEAATSPATSGATSAATQAATSAAPSAAPIQEGTPEPAPETPAGRPARARAASGGGRPARAMGADLEQLRTALEVHERSRGRLGPEERLGGCGRTGTAPLAEQVARLGLRVATEAALQIADEMAARRSGPIRSLAALPGWLETVACNERSRAPGEPRQGGERREAQAASMAGGDPQRGGIADAV</sequence>
<feature type="region of interest" description="Disordered" evidence="1">
    <location>
        <begin position="271"/>
        <end position="309"/>
    </location>
</feature>
<gene>
    <name evidence="2" type="ordered locus">A2cp1_2140</name>
</gene>
<dbReference type="EMBL" id="CP001359">
    <property type="protein sequence ID" value="ACL65480.1"/>
    <property type="molecule type" value="Genomic_DNA"/>
</dbReference>
<evidence type="ECO:0000313" key="3">
    <source>
        <dbReference type="Proteomes" id="UP000007089"/>
    </source>
</evidence>
<dbReference type="KEGG" id="acp:A2cp1_2140"/>
<protein>
    <submittedName>
        <fullName evidence="2">Uncharacterized protein</fullName>
    </submittedName>
</protein>
<evidence type="ECO:0000313" key="2">
    <source>
        <dbReference type="EMBL" id="ACL65480.1"/>
    </source>
</evidence>
<organism evidence="2 3">
    <name type="scientific">Anaeromyxobacter dehalogenans (strain ATCC BAA-258 / DSM 21875 / 2CP-1)</name>
    <dbReference type="NCBI Taxonomy" id="455488"/>
    <lineage>
        <taxon>Bacteria</taxon>
        <taxon>Pseudomonadati</taxon>
        <taxon>Myxococcota</taxon>
        <taxon>Myxococcia</taxon>
        <taxon>Myxococcales</taxon>
        <taxon>Cystobacterineae</taxon>
        <taxon>Anaeromyxobacteraceae</taxon>
        <taxon>Anaeromyxobacter</taxon>
    </lineage>
</organism>
<proteinExistence type="predicted"/>
<feature type="compositionally biased region" description="Basic and acidic residues" evidence="1">
    <location>
        <begin position="273"/>
        <end position="290"/>
    </location>
</feature>
<dbReference type="Proteomes" id="UP000007089">
    <property type="component" value="Chromosome"/>
</dbReference>
<accession>B8J974</accession>
<dbReference type="AlphaFoldDB" id="B8J974"/>